<dbReference type="PANTHER" id="PTHR44591">
    <property type="entry name" value="STRESS RESPONSE REGULATOR PROTEIN 1"/>
    <property type="match status" value="1"/>
</dbReference>
<dbReference type="InterPro" id="IPR011006">
    <property type="entry name" value="CheY-like_superfamily"/>
</dbReference>
<dbReference type="EMBL" id="VRLW01000001">
    <property type="protein sequence ID" value="KAA1261720.1"/>
    <property type="molecule type" value="Genomic_DNA"/>
</dbReference>
<dbReference type="PANTHER" id="PTHR44591:SF3">
    <property type="entry name" value="RESPONSE REGULATORY DOMAIN-CONTAINING PROTEIN"/>
    <property type="match status" value="1"/>
</dbReference>
<proteinExistence type="predicted"/>
<evidence type="ECO:0000313" key="4">
    <source>
        <dbReference type="EMBL" id="KAA1261720.1"/>
    </source>
</evidence>
<evidence type="ECO:0000256" key="1">
    <source>
        <dbReference type="ARBA" id="ARBA00022553"/>
    </source>
</evidence>
<dbReference type="InterPro" id="IPR001789">
    <property type="entry name" value="Sig_transdc_resp-reg_receiver"/>
</dbReference>
<feature type="domain" description="Response regulatory" evidence="3">
    <location>
        <begin position="27"/>
        <end position="144"/>
    </location>
</feature>
<dbReference type="GO" id="GO:0000160">
    <property type="term" value="P:phosphorelay signal transduction system"/>
    <property type="evidence" value="ECO:0007669"/>
    <property type="project" value="InterPro"/>
</dbReference>
<dbReference type="AlphaFoldDB" id="A0A5B1CQ06"/>
<reference evidence="4 5" key="1">
    <citation type="submission" date="2019-08" db="EMBL/GenBank/DDBJ databases">
        <title>Deep-cultivation of Planctomycetes and their phenomic and genomic characterization uncovers novel biology.</title>
        <authorList>
            <person name="Wiegand S."/>
            <person name="Jogler M."/>
            <person name="Boedeker C."/>
            <person name="Pinto D."/>
            <person name="Vollmers J."/>
            <person name="Rivas-Marin E."/>
            <person name="Kohn T."/>
            <person name="Peeters S.H."/>
            <person name="Heuer A."/>
            <person name="Rast P."/>
            <person name="Oberbeckmann S."/>
            <person name="Bunk B."/>
            <person name="Jeske O."/>
            <person name="Meyerdierks A."/>
            <person name="Storesund J.E."/>
            <person name="Kallscheuer N."/>
            <person name="Luecker S."/>
            <person name="Lage O.M."/>
            <person name="Pohl T."/>
            <person name="Merkel B.J."/>
            <person name="Hornburger P."/>
            <person name="Mueller R.-W."/>
            <person name="Bruemmer F."/>
            <person name="Labrenz M."/>
            <person name="Spormann A.M."/>
            <person name="Op Den Camp H."/>
            <person name="Overmann J."/>
            <person name="Amann R."/>
            <person name="Jetten M.S.M."/>
            <person name="Mascher T."/>
            <person name="Medema M.H."/>
            <person name="Devos D.P."/>
            <person name="Kaster A.-K."/>
            <person name="Ovreas L."/>
            <person name="Rohde M."/>
            <person name="Galperin M.Y."/>
            <person name="Jogler C."/>
        </authorList>
    </citation>
    <scope>NUCLEOTIDE SEQUENCE [LARGE SCALE GENOMIC DNA]</scope>
    <source>
        <strain evidence="4 5">LF1</strain>
    </source>
</reference>
<dbReference type="Proteomes" id="UP000322699">
    <property type="component" value="Unassembled WGS sequence"/>
</dbReference>
<evidence type="ECO:0000256" key="2">
    <source>
        <dbReference type="PROSITE-ProRule" id="PRU00169"/>
    </source>
</evidence>
<dbReference type="SMART" id="SM00448">
    <property type="entry name" value="REC"/>
    <property type="match status" value="1"/>
</dbReference>
<feature type="modified residue" description="4-aspartylphosphate" evidence="2">
    <location>
        <position position="77"/>
    </location>
</feature>
<organism evidence="4 5">
    <name type="scientific">Rubripirellula obstinata</name>
    <dbReference type="NCBI Taxonomy" id="406547"/>
    <lineage>
        <taxon>Bacteria</taxon>
        <taxon>Pseudomonadati</taxon>
        <taxon>Planctomycetota</taxon>
        <taxon>Planctomycetia</taxon>
        <taxon>Pirellulales</taxon>
        <taxon>Pirellulaceae</taxon>
        <taxon>Rubripirellula</taxon>
    </lineage>
</organism>
<dbReference type="SUPFAM" id="SSF52172">
    <property type="entry name" value="CheY-like"/>
    <property type="match status" value="1"/>
</dbReference>
<accession>A0A5B1CQ06</accession>
<dbReference type="InterPro" id="IPR050595">
    <property type="entry name" value="Bact_response_regulator"/>
</dbReference>
<sequence>MSQLLACETTSDSQEAARHARMAETAKVAIIDDEPVNIEIVQSYLEEAGYQNFFRTTDATVAIDLIRQERPDAVLLDVIMPEVSGLEILAAMRADEQLRYIPVIILTASSGAETKLKALNLGACEFLAKPVDSSELLLRLRNVLSFKGYQDHLSDLAAAQRELLDRTFTGAVCMMTEIIESIESPVVDSSEVRKVAEKLMADMGIDSDWSMPLASRLLVVGLPLLTQSQRNVLTDQPIASASHREIFKKLIEISSSLIRRIPRLDPVIDLLDETLNVDGSLSETDSTSRTFATVIVTALYVDLLVRRGGSADQVVDEMQKRFPAIDRTLLASAGCLLGISQDMQEGEAQNTSVLQTVQLKEGMVVASEIFDDRNQVLVAAGRSLTEPMIVRLRQMAASRDISIEVIDNKCKADSIDRN</sequence>
<keyword evidence="1 2" id="KW-0597">Phosphoprotein</keyword>
<evidence type="ECO:0000259" key="3">
    <source>
        <dbReference type="PROSITE" id="PS50110"/>
    </source>
</evidence>
<dbReference type="Gene3D" id="3.40.50.2300">
    <property type="match status" value="1"/>
</dbReference>
<dbReference type="RefSeq" id="WP_068258418.1">
    <property type="nucleotide sequence ID" value="NZ_LWSK01000005.1"/>
</dbReference>
<gene>
    <name evidence="4" type="primary">divK</name>
    <name evidence="4" type="ORF">LF1_42750</name>
</gene>
<comment type="caution">
    <text evidence="4">The sequence shown here is derived from an EMBL/GenBank/DDBJ whole genome shotgun (WGS) entry which is preliminary data.</text>
</comment>
<keyword evidence="5" id="KW-1185">Reference proteome</keyword>
<dbReference type="Pfam" id="PF00072">
    <property type="entry name" value="Response_reg"/>
    <property type="match status" value="1"/>
</dbReference>
<evidence type="ECO:0000313" key="5">
    <source>
        <dbReference type="Proteomes" id="UP000322699"/>
    </source>
</evidence>
<dbReference type="PROSITE" id="PS50110">
    <property type="entry name" value="RESPONSE_REGULATORY"/>
    <property type="match status" value="1"/>
</dbReference>
<protein>
    <submittedName>
        <fullName evidence="4">Polar-differentiation response regulator DivK</fullName>
    </submittedName>
</protein>
<name>A0A5B1CQ06_9BACT</name>
<dbReference type="OrthoDB" id="9813953at2"/>